<proteinExistence type="predicted"/>
<evidence type="ECO:0000313" key="2">
    <source>
        <dbReference type="EMBL" id="AEL27007.1"/>
    </source>
</evidence>
<dbReference type="KEGG" id="cmr:Cycma_3282"/>
<dbReference type="EMBL" id="CP002955">
    <property type="protein sequence ID" value="AEL27007.1"/>
    <property type="molecule type" value="Genomic_DNA"/>
</dbReference>
<evidence type="ECO:0000256" key="1">
    <source>
        <dbReference type="SAM" id="MobiDB-lite"/>
    </source>
</evidence>
<organism evidence="2 3">
    <name type="scientific">Cyclobacterium marinum (strain ATCC 25205 / DSM 745 / LMG 13164 / NCIMB 1802)</name>
    <name type="common">Flectobacillus marinus</name>
    <dbReference type="NCBI Taxonomy" id="880070"/>
    <lineage>
        <taxon>Bacteria</taxon>
        <taxon>Pseudomonadati</taxon>
        <taxon>Bacteroidota</taxon>
        <taxon>Cytophagia</taxon>
        <taxon>Cytophagales</taxon>
        <taxon>Cyclobacteriaceae</taxon>
        <taxon>Cyclobacterium</taxon>
    </lineage>
</organism>
<evidence type="ECO:0000313" key="3">
    <source>
        <dbReference type="Proteomes" id="UP000001635"/>
    </source>
</evidence>
<reference evidence="3" key="1">
    <citation type="submission" date="2011-07" db="EMBL/GenBank/DDBJ databases">
        <title>The complete genome of Cyclobacterium marinum DSM 745.</title>
        <authorList>
            <person name="Lucas S."/>
            <person name="Han J."/>
            <person name="Lapidus A."/>
            <person name="Bruce D."/>
            <person name="Goodwin L."/>
            <person name="Pitluck S."/>
            <person name="Peters L."/>
            <person name="Kyrpides N."/>
            <person name="Mavromatis K."/>
            <person name="Ivanova N."/>
            <person name="Ovchinnikova G."/>
            <person name="Chertkov O."/>
            <person name="Detter J.C."/>
            <person name="Tapia R."/>
            <person name="Han C."/>
            <person name="Land M."/>
            <person name="Hauser L."/>
            <person name="Markowitz V."/>
            <person name="Cheng J.-F."/>
            <person name="Hugenholtz P."/>
            <person name="Woyke T."/>
            <person name="Wu D."/>
            <person name="Tindall B."/>
            <person name="Schuetze A."/>
            <person name="Brambilla E."/>
            <person name="Klenk H.-P."/>
            <person name="Eisen J.A."/>
        </authorList>
    </citation>
    <scope>NUCLEOTIDE SEQUENCE [LARGE SCALE GENOMIC DNA]</scope>
    <source>
        <strain evidence="3">ATCC 25205 / DSM 745 / LMG 13164 / NCIMB 1802</strain>
    </source>
</reference>
<dbReference type="AlphaFoldDB" id="G0IV16"/>
<sequence length="59" mass="6715">MNSKEGKTMQSLMSKLDRLETEKQVELTHEEACLYQVDSQDELPPEDHVEPTNPLNNGS</sequence>
<accession>G0IV16</accession>
<dbReference type="HOGENOM" id="CLU_2952728_0_0_10"/>
<protein>
    <submittedName>
        <fullName evidence="2">Uncharacterized protein</fullName>
    </submittedName>
</protein>
<dbReference type="STRING" id="880070.Cycma_3282"/>
<gene>
    <name evidence="2" type="ordered locus">Cycma_3282</name>
</gene>
<name>G0IV16_CYCMS</name>
<keyword evidence="3" id="KW-1185">Reference proteome</keyword>
<dbReference type="Proteomes" id="UP000001635">
    <property type="component" value="Chromosome"/>
</dbReference>
<feature type="region of interest" description="Disordered" evidence="1">
    <location>
        <begin position="36"/>
        <end position="59"/>
    </location>
</feature>